<dbReference type="PANTHER" id="PTHR30629">
    <property type="entry name" value="PROPHAGE INTEGRASE"/>
    <property type="match status" value="1"/>
</dbReference>
<sequence length="88" mass="9875">TNCGLIQANPLTGIKAAFKKPKKENMAALTPAELPELMSAIANASIKRTTRCLLEWQLHTMTRPSEAAGARWDEIEWEEKVWTIPAER</sequence>
<dbReference type="Gene3D" id="1.10.443.10">
    <property type="entry name" value="Intergrase catalytic core"/>
    <property type="match status" value="1"/>
</dbReference>
<gene>
    <name evidence="5" type="ORF">EAY07_20110</name>
</gene>
<dbReference type="AlphaFoldDB" id="A0ABD4KRM3"/>
<reference evidence="5 6" key="1">
    <citation type="journal article" date="2021" name="PeerJ">
        <title>Analysis of 44 Vibrio anguillarum genomes reveals high genetic diversity.</title>
        <authorList>
            <person name="Hansen M.J."/>
            <person name="Dalsgaard I."/>
        </authorList>
    </citation>
    <scope>NUCLEOTIDE SEQUENCE [LARGE SCALE GENOMIC DNA]</scope>
    <source>
        <strain evidence="5 6">17-16730-2A</strain>
    </source>
</reference>
<dbReference type="InterPro" id="IPR002104">
    <property type="entry name" value="Integrase_catalytic"/>
</dbReference>
<dbReference type="GO" id="GO:0006310">
    <property type="term" value="P:DNA recombination"/>
    <property type="evidence" value="ECO:0007669"/>
    <property type="project" value="UniProtKB-KW"/>
</dbReference>
<evidence type="ECO:0000256" key="3">
    <source>
        <dbReference type="ARBA" id="ARBA00023172"/>
    </source>
</evidence>
<keyword evidence="3" id="KW-0233">DNA recombination</keyword>
<dbReference type="PROSITE" id="PS51898">
    <property type="entry name" value="TYR_RECOMBINASE"/>
    <property type="match status" value="1"/>
</dbReference>
<evidence type="ECO:0000256" key="1">
    <source>
        <dbReference type="ARBA" id="ARBA00008857"/>
    </source>
</evidence>
<dbReference type="InterPro" id="IPR013762">
    <property type="entry name" value="Integrase-like_cat_sf"/>
</dbReference>
<evidence type="ECO:0000313" key="5">
    <source>
        <dbReference type="EMBL" id="MBF4274271.1"/>
    </source>
</evidence>
<dbReference type="GO" id="GO:0015074">
    <property type="term" value="P:DNA integration"/>
    <property type="evidence" value="ECO:0007669"/>
    <property type="project" value="UniProtKB-KW"/>
</dbReference>
<name>A0ABD4KRM3_VIBAN</name>
<organism evidence="5 6">
    <name type="scientific">Vibrio anguillarum</name>
    <name type="common">Listonella anguillarum</name>
    <dbReference type="NCBI Taxonomy" id="55601"/>
    <lineage>
        <taxon>Bacteria</taxon>
        <taxon>Pseudomonadati</taxon>
        <taxon>Pseudomonadota</taxon>
        <taxon>Gammaproteobacteria</taxon>
        <taxon>Vibrionales</taxon>
        <taxon>Vibrionaceae</taxon>
        <taxon>Vibrio</taxon>
    </lineage>
</organism>
<comment type="similarity">
    <text evidence="1">Belongs to the 'phage' integrase family.</text>
</comment>
<keyword evidence="2" id="KW-0229">DNA integration</keyword>
<comment type="caution">
    <text evidence="5">The sequence shown here is derived from an EMBL/GenBank/DDBJ whole genome shotgun (WGS) entry which is preliminary data.</text>
</comment>
<evidence type="ECO:0000259" key="4">
    <source>
        <dbReference type="PROSITE" id="PS51898"/>
    </source>
</evidence>
<feature type="domain" description="Tyr recombinase" evidence="4">
    <location>
        <begin position="24"/>
        <end position="88"/>
    </location>
</feature>
<feature type="non-terminal residue" evidence="5">
    <location>
        <position position="1"/>
    </location>
</feature>
<feature type="non-terminal residue" evidence="5">
    <location>
        <position position="88"/>
    </location>
</feature>
<dbReference type="InterPro" id="IPR011010">
    <property type="entry name" value="DNA_brk_join_enz"/>
</dbReference>
<accession>A0ABD4KRM3</accession>
<proteinExistence type="inferred from homology"/>
<dbReference type="PANTHER" id="PTHR30629:SF6">
    <property type="entry name" value="PROPHAGE INTEGRASE INTA-RELATED"/>
    <property type="match status" value="1"/>
</dbReference>
<evidence type="ECO:0000313" key="6">
    <source>
        <dbReference type="Proteomes" id="UP000722957"/>
    </source>
</evidence>
<dbReference type="EMBL" id="RDOM01000161">
    <property type="protein sequence ID" value="MBF4274271.1"/>
    <property type="molecule type" value="Genomic_DNA"/>
</dbReference>
<dbReference type="RefSeq" id="WP_194573933.1">
    <property type="nucleotide sequence ID" value="NZ_RDOM01000161.1"/>
</dbReference>
<dbReference type="SUPFAM" id="SSF56349">
    <property type="entry name" value="DNA breaking-rejoining enzymes"/>
    <property type="match status" value="1"/>
</dbReference>
<dbReference type="Proteomes" id="UP000722957">
    <property type="component" value="Unassembled WGS sequence"/>
</dbReference>
<dbReference type="Pfam" id="PF00589">
    <property type="entry name" value="Phage_integrase"/>
    <property type="match status" value="1"/>
</dbReference>
<evidence type="ECO:0000256" key="2">
    <source>
        <dbReference type="ARBA" id="ARBA00022908"/>
    </source>
</evidence>
<protein>
    <submittedName>
        <fullName evidence="5">Integrase</fullName>
    </submittedName>
</protein>
<dbReference type="InterPro" id="IPR050808">
    <property type="entry name" value="Phage_Integrase"/>
</dbReference>